<evidence type="ECO:0000313" key="7">
    <source>
        <dbReference type="EMBL" id="JAQ18494.1"/>
    </source>
</evidence>
<sequence length="573" mass="65098">MEEVDKIIIHSLQDIGCNISDGTDSLDTFTTELVIEAAARCLEIISPGSDIPRVLPINMAARFQVGACIANACKDLGYSGDVGYQTFLYSNVTDLRRVFIFLIEKLPRESDRAAEPEPDDPLSRLKADIGRSVRASLNSRLTLKDIVSSPFISLPLETGIIVPRDKLHLPRQEWTDYCINSLKFLPDQVPPEYLLPSTIALNARGCVARSIRKGGSKASTPEDLPLPATPPTPAPRTTKRQTTWLGQQEKILFERDIVIPQSLKKEKLVIPEINASEEGVDKEEKQRQELEALKSHIEELQTAIRNDTSELAQVRKDYESVEAELKGRVKEYEALCKALELLPNYEDNLKKVEGLITLSDKRFESLNAQWDSYKKPLTAKYEELKSKARTNDNDENSETVSALRSKLDVATKQILAKQQQMQQLQKEFDQLPKNIIRSSYTRRIMEIIGNIKKQKDEIDKILRDTKQLQRNTNGLFGTLDRLFTVVDETIFRNAKKDEHSKKAYKHLATLHTDCADIVRMVMETGAIEREIRDLQEQVENESSKKVGDNLERISADMRLLKEENVTLTRQLKL</sequence>
<proteinExistence type="inferred from homology"/>
<dbReference type="PANTHER" id="PTHR15668">
    <property type="entry name" value="JM1 PROTEIN"/>
    <property type="match status" value="1"/>
</dbReference>
<accession>A0A146MFI4</accession>
<dbReference type="GO" id="GO:0097602">
    <property type="term" value="F:cullin family protein binding"/>
    <property type="evidence" value="ECO:0007669"/>
    <property type="project" value="TreeGrafter"/>
</dbReference>
<reference evidence="7" key="1">
    <citation type="journal article" date="2016" name="Gigascience">
        <title>De novo construction of an expanded transcriptome assembly for the western tarnished plant bug, Lygus hesperus.</title>
        <authorList>
            <person name="Tassone E.E."/>
            <person name="Geib S.M."/>
            <person name="Hall B."/>
            <person name="Fabrick J.A."/>
            <person name="Brent C.S."/>
            <person name="Hull J.J."/>
        </authorList>
    </citation>
    <scope>NUCLEOTIDE SEQUENCE</scope>
</reference>
<dbReference type="GO" id="GO:2000060">
    <property type="term" value="P:positive regulation of ubiquitin-dependent protein catabolic process"/>
    <property type="evidence" value="ECO:0007669"/>
    <property type="project" value="TreeGrafter"/>
</dbReference>
<feature type="domain" description="CCDC22 coiled-coil" evidence="5">
    <location>
        <begin position="241"/>
        <end position="544"/>
    </location>
</feature>
<dbReference type="Pfam" id="PF21674">
    <property type="entry name" value="CCDC22_N"/>
    <property type="match status" value="1"/>
</dbReference>
<dbReference type="InterPro" id="IPR008530">
    <property type="entry name" value="CCDC22"/>
</dbReference>
<evidence type="ECO:0000256" key="4">
    <source>
        <dbReference type="SAM" id="MobiDB-lite"/>
    </source>
</evidence>
<dbReference type="InterPro" id="IPR048349">
    <property type="entry name" value="CCDC22_N"/>
</dbReference>
<protein>
    <recommendedName>
        <fullName evidence="2">Coiled-coil domain-containing protein 22 homolog</fullName>
    </recommendedName>
</protein>
<dbReference type="InterPro" id="IPR048348">
    <property type="entry name" value="CCDC22_CC"/>
</dbReference>
<evidence type="ECO:0000256" key="2">
    <source>
        <dbReference type="ARBA" id="ARBA00017553"/>
    </source>
</evidence>
<dbReference type="Pfam" id="PF05667">
    <property type="entry name" value="CCDC22_CC"/>
    <property type="match status" value="1"/>
</dbReference>
<feature type="region of interest" description="Disordered" evidence="4">
    <location>
        <begin position="212"/>
        <end position="241"/>
    </location>
</feature>
<name>A0A146MFI4_LYGHE</name>
<dbReference type="AlphaFoldDB" id="A0A146MFI4"/>
<evidence type="ECO:0000256" key="3">
    <source>
        <dbReference type="SAM" id="Coils"/>
    </source>
</evidence>
<comment type="similarity">
    <text evidence="1">Belongs to the CCDC22 family.</text>
</comment>
<evidence type="ECO:0000259" key="6">
    <source>
        <dbReference type="Pfam" id="PF21674"/>
    </source>
</evidence>
<feature type="domain" description="CCDC22 N-terminal" evidence="6">
    <location>
        <begin position="1"/>
        <end position="107"/>
    </location>
</feature>
<feature type="coiled-coil region" evidence="3">
    <location>
        <begin position="524"/>
        <end position="570"/>
    </location>
</feature>
<evidence type="ECO:0000256" key="1">
    <source>
        <dbReference type="ARBA" id="ARBA00006438"/>
    </source>
</evidence>
<dbReference type="EMBL" id="GDHC01000135">
    <property type="protein sequence ID" value="JAQ18494.1"/>
    <property type="molecule type" value="Transcribed_RNA"/>
</dbReference>
<evidence type="ECO:0000259" key="5">
    <source>
        <dbReference type="Pfam" id="PF05667"/>
    </source>
</evidence>
<dbReference type="PANTHER" id="PTHR15668:SF4">
    <property type="entry name" value="COILED-COIL DOMAIN-CONTAINING PROTEIN 22"/>
    <property type="match status" value="1"/>
</dbReference>
<gene>
    <name evidence="7" type="primary">ccdc22</name>
    <name evidence="7" type="ORF">g.53998</name>
</gene>
<keyword evidence="3" id="KW-0175">Coiled coil</keyword>
<organism evidence="7">
    <name type="scientific">Lygus hesperus</name>
    <name type="common">Western plant bug</name>
    <dbReference type="NCBI Taxonomy" id="30085"/>
    <lineage>
        <taxon>Eukaryota</taxon>
        <taxon>Metazoa</taxon>
        <taxon>Ecdysozoa</taxon>
        <taxon>Arthropoda</taxon>
        <taxon>Hexapoda</taxon>
        <taxon>Insecta</taxon>
        <taxon>Pterygota</taxon>
        <taxon>Neoptera</taxon>
        <taxon>Paraneoptera</taxon>
        <taxon>Hemiptera</taxon>
        <taxon>Heteroptera</taxon>
        <taxon>Panheteroptera</taxon>
        <taxon>Cimicomorpha</taxon>
        <taxon>Miridae</taxon>
        <taxon>Mirini</taxon>
        <taxon>Lygus</taxon>
    </lineage>
</organism>
<feature type="coiled-coil region" evidence="3">
    <location>
        <begin position="273"/>
        <end position="342"/>
    </location>
</feature>